<gene>
    <name evidence="1" type="ORF">ACFFGN_16290</name>
</gene>
<dbReference type="Proteomes" id="UP001589890">
    <property type="component" value="Unassembled WGS sequence"/>
</dbReference>
<organism evidence="1 2">
    <name type="scientific">Kribbella deserti</name>
    <dbReference type="NCBI Taxonomy" id="1926257"/>
    <lineage>
        <taxon>Bacteria</taxon>
        <taxon>Bacillati</taxon>
        <taxon>Actinomycetota</taxon>
        <taxon>Actinomycetes</taxon>
        <taxon>Propionibacteriales</taxon>
        <taxon>Kribbellaceae</taxon>
        <taxon>Kribbella</taxon>
    </lineage>
</organism>
<evidence type="ECO:0000313" key="1">
    <source>
        <dbReference type="EMBL" id="MFC0625644.1"/>
    </source>
</evidence>
<protein>
    <submittedName>
        <fullName evidence="1">Protealysin inhibitor emfourin</fullName>
    </submittedName>
</protein>
<evidence type="ECO:0000313" key="2">
    <source>
        <dbReference type="Proteomes" id="UP001589890"/>
    </source>
</evidence>
<dbReference type="RefSeq" id="WP_380048750.1">
    <property type="nucleotide sequence ID" value="NZ_JBHLTC010000018.1"/>
</dbReference>
<name>A0ABV6QLY9_9ACTN</name>
<accession>A0ABV6QLY9</accession>
<dbReference type="EMBL" id="JBHLTC010000018">
    <property type="protein sequence ID" value="MFC0625644.1"/>
    <property type="molecule type" value="Genomic_DNA"/>
</dbReference>
<dbReference type="InterPro" id="IPR049457">
    <property type="entry name" value="Emfourin"/>
</dbReference>
<dbReference type="Pfam" id="PF20242">
    <property type="entry name" value="Emfourin"/>
    <property type="match status" value="1"/>
</dbReference>
<sequence>MIVTVVRSGGFAGLVARGEVDTNEAEDGGRLEETVRRLEAAQPGGGRPQPDRYIYRLQVRPEPEAAATEITVAEQDLDPDLAWLVDRVLG</sequence>
<comment type="caution">
    <text evidence="1">The sequence shown here is derived from an EMBL/GenBank/DDBJ whole genome shotgun (WGS) entry which is preliminary data.</text>
</comment>
<keyword evidence="2" id="KW-1185">Reference proteome</keyword>
<proteinExistence type="predicted"/>
<reference evidence="1 2" key="1">
    <citation type="submission" date="2024-09" db="EMBL/GenBank/DDBJ databases">
        <authorList>
            <person name="Sun Q."/>
            <person name="Mori K."/>
        </authorList>
    </citation>
    <scope>NUCLEOTIDE SEQUENCE [LARGE SCALE GENOMIC DNA]</scope>
    <source>
        <strain evidence="1 2">CGMCC 1.15906</strain>
    </source>
</reference>